<name>A0A426Y752_ENSVE</name>
<sequence>MGKSSMAEVAPLGAMGDRWALKRREGREVARSSGREEDGLQPSVAYGSGVETMIVAGAMGKTVASDAQQDPTRGYRCCKRAASVAEVAGQR</sequence>
<dbReference type="Proteomes" id="UP000287651">
    <property type="component" value="Unassembled WGS sequence"/>
</dbReference>
<protein>
    <submittedName>
        <fullName evidence="2">Uncharacterized protein</fullName>
    </submittedName>
</protein>
<dbReference type="AlphaFoldDB" id="A0A426Y752"/>
<comment type="caution">
    <text evidence="2">The sequence shown here is derived from an EMBL/GenBank/DDBJ whole genome shotgun (WGS) entry which is preliminary data.</text>
</comment>
<evidence type="ECO:0000256" key="1">
    <source>
        <dbReference type="SAM" id="MobiDB-lite"/>
    </source>
</evidence>
<accession>A0A426Y752</accession>
<feature type="region of interest" description="Disordered" evidence="1">
    <location>
        <begin position="1"/>
        <end position="44"/>
    </location>
</feature>
<dbReference type="EMBL" id="AMZH03014493">
    <property type="protein sequence ID" value="RRT47540.1"/>
    <property type="molecule type" value="Genomic_DNA"/>
</dbReference>
<evidence type="ECO:0000313" key="2">
    <source>
        <dbReference type="EMBL" id="RRT47540.1"/>
    </source>
</evidence>
<reference evidence="2 3" key="1">
    <citation type="journal article" date="2014" name="Agronomy (Basel)">
        <title>A Draft Genome Sequence for Ensete ventricosum, the Drought-Tolerant Tree Against Hunger.</title>
        <authorList>
            <person name="Harrison J."/>
            <person name="Moore K.A."/>
            <person name="Paszkiewicz K."/>
            <person name="Jones T."/>
            <person name="Grant M."/>
            <person name="Ambacheew D."/>
            <person name="Muzemil S."/>
            <person name="Studholme D.J."/>
        </authorList>
    </citation>
    <scope>NUCLEOTIDE SEQUENCE [LARGE SCALE GENOMIC DNA]</scope>
</reference>
<gene>
    <name evidence="2" type="ORF">B296_00025582</name>
</gene>
<proteinExistence type="predicted"/>
<organism evidence="2 3">
    <name type="scientific">Ensete ventricosum</name>
    <name type="common">Abyssinian banana</name>
    <name type="synonym">Musa ensete</name>
    <dbReference type="NCBI Taxonomy" id="4639"/>
    <lineage>
        <taxon>Eukaryota</taxon>
        <taxon>Viridiplantae</taxon>
        <taxon>Streptophyta</taxon>
        <taxon>Embryophyta</taxon>
        <taxon>Tracheophyta</taxon>
        <taxon>Spermatophyta</taxon>
        <taxon>Magnoliopsida</taxon>
        <taxon>Liliopsida</taxon>
        <taxon>Zingiberales</taxon>
        <taxon>Musaceae</taxon>
        <taxon>Ensete</taxon>
    </lineage>
</organism>
<evidence type="ECO:0000313" key="3">
    <source>
        <dbReference type="Proteomes" id="UP000287651"/>
    </source>
</evidence>
<feature type="compositionally biased region" description="Basic and acidic residues" evidence="1">
    <location>
        <begin position="19"/>
        <end position="38"/>
    </location>
</feature>